<feature type="domain" description="Exonuclease" evidence="2">
    <location>
        <begin position="89"/>
        <end position="248"/>
    </location>
</feature>
<evidence type="ECO:0000259" key="2">
    <source>
        <dbReference type="SMART" id="SM00479"/>
    </source>
</evidence>
<dbReference type="SMART" id="SM00479">
    <property type="entry name" value="EXOIII"/>
    <property type="match status" value="1"/>
</dbReference>
<organism evidence="3 4">
    <name type="scientific">Mycolicibacterium hassiacum (strain DSM 44199 / CIP 105218 / JCM 12690 / 3849)</name>
    <name type="common">Mycobacterium hassiacum</name>
    <dbReference type="NCBI Taxonomy" id="1122247"/>
    <lineage>
        <taxon>Bacteria</taxon>
        <taxon>Bacillati</taxon>
        <taxon>Actinomycetota</taxon>
        <taxon>Actinomycetes</taxon>
        <taxon>Mycobacteriales</taxon>
        <taxon>Mycobacteriaceae</taxon>
        <taxon>Mycolicibacterium</taxon>
    </lineage>
</organism>
<dbReference type="Gene3D" id="3.30.420.10">
    <property type="entry name" value="Ribonuclease H-like superfamily/Ribonuclease H"/>
    <property type="match status" value="1"/>
</dbReference>
<dbReference type="Proteomes" id="UP000006265">
    <property type="component" value="Unassembled WGS sequence"/>
</dbReference>
<protein>
    <submittedName>
        <fullName evidence="3">Exonuclease family protein</fullName>
    </submittedName>
</protein>
<dbReference type="Pfam" id="PF00929">
    <property type="entry name" value="RNase_T"/>
    <property type="match status" value="1"/>
</dbReference>
<reference evidence="3 4" key="1">
    <citation type="journal article" date="2012" name="J. Bacteriol.">
        <title>Genome sequence of Mycobacterium hassiacum DSM 44199, a rare source of heat-stable mycobacterial proteins.</title>
        <authorList>
            <person name="Tiago I."/>
            <person name="Maranha A."/>
            <person name="Mendes V."/>
            <person name="Alarico S."/>
            <person name="Moynihan P.J."/>
            <person name="Clarke A.J."/>
            <person name="Macedo-Ribeiro S."/>
            <person name="Pereira P.J."/>
            <person name="Empadinhas N."/>
        </authorList>
    </citation>
    <scope>NUCLEOTIDE SEQUENCE [LARGE SCALE GENOMIC DNA]</scope>
    <source>
        <strain evidence="4">DSM 44199 / CIP 105218 / JCM 12690 / 3849</strain>
    </source>
</reference>
<dbReference type="GO" id="GO:0045004">
    <property type="term" value="P:DNA replication proofreading"/>
    <property type="evidence" value="ECO:0007669"/>
    <property type="project" value="TreeGrafter"/>
</dbReference>
<dbReference type="GO" id="GO:0003676">
    <property type="term" value="F:nucleic acid binding"/>
    <property type="evidence" value="ECO:0007669"/>
    <property type="project" value="InterPro"/>
</dbReference>
<dbReference type="AlphaFoldDB" id="K5BHN5"/>
<evidence type="ECO:0000313" key="4">
    <source>
        <dbReference type="Proteomes" id="UP000006265"/>
    </source>
</evidence>
<dbReference type="GO" id="GO:0008408">
    <property type="term" value="F:3'-5' exonuclease activity"/>
    <property type="evidence" value="ECO:0007669"/>
    <property type="project" value="TreeGrafter"/>
</dbReference>
<dbReference type="InterPro" id="IPR036397">
    <property type="entry name" value="RNaseH_sf"/>
</dbReference>
<accession>K5BHN5</accession>
<dbReference type="PANTHER" id="PTHR30231:SF41">
    <property type="entry name" value="DNA POLYMERASE III SUBUNIT EPSILON"/>
    <property type="match status" value="1"/>
</dbReference>
<feature type="region of interest" description="Disordered" evidence="1">
    <location>
        <begin position="59"/>
        <end position="82"/>
    </location>
</feature>
<dbReference type="EMBL" id="AMRA01000025">
    <property type="protein sequence ID" value="EKF25021.1"/>
    <property type="molecule type" value="Genomic_DNA"/>
</dbReference>
<keyword evidence="3" id="KW-0269">Exonuclease</keyword>
<dbReference type="SUPFAM" id="SSF53098">
    <property type="entry name" value="Ribonuclease H-like"/>
    <property type="match status" value="1"/>
</dbReference>
<name>K5BHN5_MYCHD</name>
<keyword evidence="3" id="KW-0540">Nuclease</keyword>
<dbReference type="GO" id="GO:0005829">
    <property type="term" value="C:cytosol"/>
    <property type="evidence" value="ECO:0007669"/>
    <property type="project" value="TreeGrafter"/>
</dbReference>
<dbReference type="RefSeq" id="WP_005625260.1">
    <property type="nucleotide sequence ID" value="NZ_AMRA01000025.1"/>
</dbReference>
<dbReference type="STRING" id="1122247.GCA_000379865_04087"/>
<comment type="caution">
    <text evidence="3">The sequence shown here is derived from an EMBL/GenBank/DDBJ whole genome shotgun (WGS) entry which is preliminary data.</text>
</comment>
<keyword evidence="4" id="KW-1185">Reference proteome</keyword>
<dbReference type="CDD" id="cd06127">
    <property type="entry name" value="DEDDh"/>
    <property type="match status" value="1"/>
</dbReference>
<keyword evidence="3" id="KW-0378">Hydrolase</keyword>
<gene>
    <name evidence="3" type="ORF">C731_0958</name>
</gene>
<proteinExistence type="predicted"/>
<dbReference type="eggNOG" id="COG0847">
    <property type="taxonomic scope" value="Bacteria"/>
</dbReference>
<dbReference type="InterPro" id="IPR012337">
    <property type="entry name" value="RNaseH-like_sf"/>
</dbReference>
<evidence type="ECO:0000313" key="3">
    <source>
        <dbReference type="EMBL" id="EKF25021.1"/>
    </source>
</evidence>
<dbReference type="PANTHER" id="PTHR30231">
    <property type="entry name" value="DNA POLYMERASE III SUBUNIT EPSILON"/>
    <property type="match status" value="1"/>
</dbReference>
<sequence>METAYRLLTELGPLSAADLREKLRAEGFSQMVERLAQAPDRFPHRFRLTSDGLLAIASHDATGGEENTPPVEREHWYRPTGLPRLQPDEVGVLDIETTGLDRHSDSIWEIALVRLDGEVLLHTLVDLPPGSRHPAPDVTGPTVAIRDALAQLDDCFVGLRLILGHNLLAFDKPFVIAEAQRAGISAPRFPLCADTLHLSLLTDVAIPNRSLDDLCLAYELPREALHRALDDATATAALARTLVQSVDVEDASWQLTMGLLHEQVTVSVTRPDWPVWS</sequence>
<evidence type="ECO:0000256" key="1">
    <source>
        <dbReference type="SAM" id="MobiDB-lite"/>
    </source>
</evidence>
<dbReference type="InterPro" id="IPR013520">
    <property type="entry name" value="Ribonucl_H"/>
</dbReference>